<gene>
    <name evidence="9" type="ORF">I6N95_22230</name>
</gene>
<dbReference type="PANTHER" id="PTHR30193">
    <property type="entry name" value="ABC TRANSPORTER PERMEASE PROTEIN"/>
    <property type="match status" value="1"/>
</dbReference>
<dbReference type="CDD" id="cd06261">
    <property type="entry name" value="TM_PBP2"/>
    <property type="match status" value="1"/>
</dbReference>
<dbReference type="InterPro" id="IPR035906">
    <property type="entry name" value="MetI-like_sf"/>
</dbReference>
<keyword evidence="2 7" id="KW-0813">Transport</keyword>
<dbReference type="PROSITE" id="PS50928">
    <property type="entry name" value="ABC_TM1"/>
    <property type="match status" value="1"/>
</dbReference>
<comment type="similarity">
    <text evidence="7">Belongs to the binding-protein-dependent transport system permease family.</text>
</comment>
<feature type="transmembrane region" description="Helical" evidence="7">
    <location>
        <begin position="73"/>
        <end position="96"/>
    </location>
</feature>
<feature type="transmembrane region" description="Helical" evidence="7">
    <location>
        <begin position="108"/>
        <end position="129"/>
    </location>
</feature>
<keyword evidence="5 7" id="KW-1133">Transmembrane helix</keyword>
<evidence type="ECO:0000313" key="9">
    <source>
        <dbReference type="EMBL" id="MBP1043751.1"/>
    </source>
</evidence>
<dbReference type="PANTHER" id="PTHR30193:SF1">
    <property type="entry name" value="ABC TRANSPORTER PERMEASE PROTEIN YESP-RELATED"/>
    <property type="match status" value="1"/>
</dbReference>
<dbReference type="Pfam" id="PF00528">
    <property type="entry name" value="BPD_transp_1"/>
    <property type="match status" value="1"/>
</dbReference>
<protein>
    <submittedName>
        <fullName evidence="9">Sugar ABC transporter permease</fullName>
    </submittedName>
</protein>
<evidence type="ECO:0000256" key="4">
    <source>
        <dbReference type="ARBA" id="ARBA00022692"/>
    </source>
</evidence>
<keyword evidence="10" id="KW-1185">Reference proteome</keyword>
<evidence type="ECO:0000256" key="5">
    <source>
        <dbReference type="ARBA" id="ARBA00022989"/>
    </source>
</evidence>
<comment type="subcellular location">
    <subcellularLocation>
        <location evidence="1 7">Cell membrane</location>
        <topology evidence="1 7">Multi-pass membrane protein</topology>
    </subcellularLocation>
</comment>
<keyword evidence="6 7" id="KW-0472">Membrane</keyword>
<comment type="caution">
    <text evidence="9">The sequence shown here is derived from an EMBL/GenBank/DDBJ whole genome shotgun (WGS) entry which is preliminary data.</text>
</comment>
<evidence type="ECO:0000313" key="10">
    <source>
        <dbReference type="Proteomes" id="UP000674938"/>
    </source>
</evidence>
<accession>A0A940SXW1</accession>
<dbReference type="SUPFAM" id="SSF161098">
    <property type="entry name" value="MetI-like"/>
    <property type="match status" value="1"/>
</dbReference>
<reference evidence="9" key="1">
    <citation type="submission" date="2020-12" db="EMBL/GenBank/DDBJ databases">
        <title>Vagococcus allomyrinae sp. nov. and Enterococcus lavae sp. nov., isolated from the larvae of Allomyrina dichotoma.</title>
        <authorList>
            <person name="Lee S.D."/>
        </authorList>
    </citation>
    <scope>NUCLEOTIDE SEQUENCE</scope>
    <source>
        <strain evidence="9">BWB3-3</strain>
    </source>
</reference>
<evidence type="ECO:0000256" key="2">
    <source>
        <dbReference type="ARBA" id="ARBA00022448"/>
    </source>
</evidence>
<evidence type="ECO:0000256" key="1">
    <source>
        <dbReference type="ARBA" id="ARBA00004651"/>
    </source>
</evidence>
<sequence>MRKKQAMGDQLTAFGFLSPWIIGFLLFTGGPIIASFVLSLTKWNLLGNPTFVGFANYQELFSPSSTFYNTLKATFIFTVLNVGITVFWSLFLAILLNFKLRFMKVFQFFFFVPAVMPSVVMASCFILMFNNELGIVNYLLSYIGVDGPNWLGNTNLVWVVVGMMSVFTFSTGQMMLIFNSSLKEVPLERYEAASLDGANAWQRFIHVTLPSISPILLFNTIVATVNSFNGAFTIIYPLTGGGPGDVTKVLSLEIYEKAFKQFDMGMASTLAFILFIIVGLISIFQFKFGDKKVNYG</sequence>
<evidence type="ECO:0000259" key="8">
    <source>
        <dbReference type="PROSITE" id="PS50928"/>
    </source>
</evidence>
<dbReference type="RefSeq" id="WP_209531564.1">
    <property type="nucleotide sequence ID" value="NZ_JAEEGA010000019.1"/>
</dbReference>
<feature type="transmembrane region" description="Helical" evidence="7">
    <location>
        <begin position="156"/>
        <end position="178"/>
    </location>
</feature>
<dbReference type="Gene3D" id="1.10.3720.10">
    <property type="entry name" value="MetI-like"/>
    <property type="match status" value="1"/>
</dbReference>
<feature type="transmembrane region" description="Helical" evidence="7">
    <location>
        <begin position="12"/>
        <end position="38"/>
    </location>
</feature>
<dbReference type="AlphaFoldDB" id="A0A940SXW1"/>
<dbReference type="GO" id="GO:0055085">
    <property type="term" value="P:transmembrane transport"/>
    <property type="evidence" value="ECO:0007669"/>
    <property type="project" value="InterPro"/>
</dbReference>
<dbReference type="GO" id="GO:0005886">
    <property type="term" value="C:plasma membrane"/>
    <property type="evidence" value="ECO:0007669"/>
    <property type="project" value="UniProtKB-SubCell"/>
</dbReference>
<keyword evidence="3" id="KW-1003">Cell membrane</keyword>
<keyword evidence="4 7" id="KW-0812">Transmembrane</keyword>
<dbReference type="Proteomes" id="UP000674938">
    <property type="component" value="Unassembled WGS sequence"/>
</dbReference>
<evidence type="ECO:0000256" key="7">
    <source>
        <dbReference type="RuleBase" id="RU363032"/>
    </source>
</evidence>
<evidence type="ECO:0000256" key="6">
    <source>
        <dbReference type="ARBA" id="ARBA00023136"/>
    </source>
</evidence>
<proteinExistence type="inferred from homology"/>
<dbReference type="InterPro" id="IPR051393">
    <property type="entry name" value="ABC_transporter_permease"/>
</dbReference>
<dbReference type="InterPro" id="IPR000515">
    <property type="entry name" value="MetI-like"/>
</dbReference>
<feature type="domain" description="ABC transmembrane type-1" evidence="8">
    <location>
        <begin position="71"/>
        <end position="285"/>
    </location>
</feature>
<feature type="transmembrane region" description="Helical" evidence="7">
    <location>
        <begin position="267"/>
        <end position="286"/>
    </location>
</feature>
<dbReference type="EMBL" id="JAEEGA010000019">
    <property type="protein sequence ID" value="MBP1043751.1"/>
    <property type="molecule type" value="Genomic_DNA"/>
</dbReference>
<evidence type="ECO:0000256" key="3">
    <source>
        <dbReference type="ARBA" id="ARBA00022475"/>
    </source>
</evidence>
<name>A0A940SXW1_9ENTE</name>
<organism evidence="9 10">
    <name type="scientific">Vagococcus allomyrinae</name>
    <dbReference type="NCBI Taxonomy" id="2794353"/>
    <lineage>
        <taxon>Bacteria</taxon>
        <taxon>Bacillati</taxon>
        <taxon>Bacillota</taxon>
        <taxon>Bacilli</taxon>
        <taxon>Lactobacillales</taxon>
        <taxon>Enterococcaceae</taxon>
        <taxon>Vagococcus</taxon>
    </lineage>
</organism>